<dbReference type="PROSITE" id="PS50011">
    <property type="entry name" value="PROTEIN_KINASE_DOM"/>
    <property type="match status" value="1"/>
</dbReference>
<proteinExistence type="predicted"/>
<gene>
    <name evidence="3" type="ORF">ACFPZN_04950</name>
</gene>
<organism evidence="3 4">
    <name type="scientific">Actinomadura rugatobispora</name>
    <dbReference type="NCBI Taxonomy" id="1994"/>
    <lineage>
        <taxon>Bacteria</taxon>
        <taxon>Bacillati</taxon>
        <taxon>Actinomycetota</taxon>
        <taxon>Actinomycetes</taxon>
        <taxon>Streptosporangiales</taxon>
        <taxon>Thermomonosporaceae</taxon>
        <taxon>Actinomadura</taxon>
    </lineage>
</organism>
<feature type="compositionally biased region" description="Low complexity" evidence="1">
    <location>
        <begin position="405"/>
        <end position="417"/>
    </location>
</feature>
<keyword evidence="4" id="KW-1185">Reference proteome</keyword>
<dbReference type="SUPFAM" id="SSF56112">
    <property type="entry name" value="Protein kinase-like (PK-like)"/>
    <property type="match status" value="1"/>
</dbReference>
<feature type="compositionally biased region" description="Basic and acidic residues" evidence="1">
    <location>
        <begin position="298"/>
        <end position="312"/>
    </location>
</feature>
<feature type="compositionally biased region" description="Low complexity" evidence="1">
    <location>
        <begin position="344"/>
        <end position="363"/>
    </location>
</feature>
<feature type="region of interest" description="Disordered" evidence="1">
    <location>
        <begin position="191"/>
        <end position="223"/>
    </location>
</feature>
<name>A0ABW0ZRD8_9ACTN</name>
<evidence type="ECO:0000259" key="2">
    <source>
        <dbReference type="PROSITE" id="PS50011"/>
    </source>
</evidence>
<evidence type="ECO:0000313" key="4">
    <source>
        <dbReference type="Proteomes" id="UP001596074"/>
    </source>
</evidence>
<accession>A0ABW0ZRD8</accession>
<dbReference type="InterPro" id="IPR000719">
    <property type="entry name" value="Prot_kinase_dom"/>
</dbReference>
<dbReference type="EMBL" id="JBHSON010000005">
    <property type="protein sequence ID" value="MFC5744958.1"/>
    <property type="molecule type" value="Genomic_DNA"/>
</dbReference>
<feature type="compositionally biased region" description="Low complexity" evidence="1">
    <location>
        <begin position="197"/>
        <end position="212"/>
    </location>
</feature>
<dbReference type="Gene3D" id="3.30.200.20">
    <property type="entry name" value="Phosphorylase Kinase, domain 1"/>
    <property type="match status" value="1"/>
</dbReference>
<feature type="region of interest" description="Disordered" evidence="1">
    <location>
        <begin position="271"/>
        <end position="363"/>
    </location>
</feature>
<evidence type="ECO:0000313" key="3">
    <source>
        <dbReference type="EMBL" id="MFC5744958.1"/>
    </source>
</evidence>
<feature type="domain" description="Protein kinase" evidence="2">
    <location>
        <begin position="16"/>
        <end position="319"/>
    </location>
</feature>
<protein>
    <submittedName>
        <fullName evidence="3">AMP-binding protein</fullName>
    </submittedName>
</protein>
<dbReference type="RefSeq" id="WP_378280570.1">
    <property type="nucleotide sequence ID" value="NZ_JBHSON010000005.1"/>
</dbReference>
<feature type="region of interest" description="Disordered" evidence="1">
    <location>
        <begin position="392"/>
        <end position="417"/>
    </location>
</feature>
<dbReference type="Proteomes" id="UP001596074">
    <property type="component" value="Unassembled WGS sequence"/>
</dbReference>
<sequence>MSTSVIEPGTRLAGRYRLEERISDSGGSCLWKAIDEILARAVAVRTFDPDFPRIAEVVTSARAASRLTDPRLTQVFDADDSGESAYVVSEWVAGETLEQMLGKAPLEPGRAATLLYEAAEAIAAAHEGGLAHLCLSPRDLVWTTGGTVKVLGIATDAVLADRDSDDPAAQDVQGLGSMLYAALTAHWPGAPERSSLPAAPTAPAPAAASAEPGSGDEQPKAPRQVQAGVPFAVDSIVCRCLGIEVPGQEPLTEPAEVAKALRGVPRTPLPLFAGLANNHPAPPAPRSGDDASTAQRTRRLDNPPARPREQANRQRQPRRQDGAQQQRRHAMPQPAPAPSTQRTAPAAHAGHGSHGAHAARPAGRSGNRALLGIAAAALTVIIGLGAWALTGSDDEGDPGPNASGKPQQSQPAKPQAAKLQVANVEPAEESMNNRHDSTIARRLELVTDGRAGDAWETQTYADVNFGRYAKALGVLLDMGRPVTVSSVKVHVPEGGGTLQLKVGDGKNPAALPVVGRHTTIPGENTINATGQARGRYVVVWFTRLPASLKGKISEITVYGSAGN</sequence>
<dbReference type="Gene3D" id="1.10.510.10">
    <property type="entry name" value="Transferase(Phosphotransferase) domain 1"/>
    <property type="match status" value="1"/>
</dbReference>
<dbReference type="InterPro" id="IPR011009">
    <property type="entry name" value="Kinase-like_dom_sf"/>
</dbReference>
<dbReference type="CDD" id="cd13973">
    <property type="entry name" value="PK_MviN-like"/>
    <property type="match status" value="1"/>
</dbReference>
<dbReference type="SMART" id="SM00220">
    <property type="entry name" value="S_TKc"/>
    <property type="match status" value="1"/>
</dbReference>
<reference evidence="4" key="1">
    <citation type="journal article" date="2019" name="Int. J. Syst. Evol. Microbiol.">
        <title>The Global Catalogue of Microorganisms (GCM) 10K type strain sequencing project: providing services to taxonomists for standard genome sequencing and annotation.</title>
        <authorList>
            <consortium name="The Broad Institute Genomics Platform"/>
            <consortium name="The Broad Institute Genome Sequencing Center for Infectious Disease"/>
            <person name="Wu L."/>
            <person name="Ma J."/>
        </authorList>
    </citation>
    <scope>NUCLEOTIDE SEQUENCE [LARGE SCALE GENOMIC DNA]</scope>
    <source>
        <strain evidence="4">KCTC 42087</strain>
    </source>
</reference>
<comment type="caution">
    <text evidence="3">The sequence shown here is derived from an EMBL/GenBank/DDBJ whole genome shotgun (WGS) entry which is preliminary data.</text>
</comment>
<evidence type="ECO:0000256" key="1">
    <source>
        <dbReference type="SAM" id="MobiDB-lite"/>
    </source>
</evidence>